<dbReference type="PANTHER" id="PTHR24269:SF16">
    <property type="entry name" value="PROTEIN SLG1"/>
    <property type="match status" value="1"/>
</dbReference>
<dbReference type="InterPro" id="IPR051836">
    <property type="entry name" value="Kremen_rcpt"/>
</dbReference>
<comment type="caution">
    <text evidence="9">The sequence shown here is derived from an EMBL/GenBank/DDBJ whole genome shotgun (WGS) entry which is preliminary data.</text>
</comment>
<feature type="chain" id="PRO_5028895962" description="WSC domain-containing protein" evidence="7">
    <location>
        <begin position="24"/>
        <end position="499"/>
    </location>
</feature>
<comment type="subcellular location">
    <subcellularLocation>
        <location evidence="1">Membrane</location>
        <topology evidence="1">Single-pass membrane protein</topology>
    </subcellularLocation>
</comment>
<keyword evidence="4" id="KW-1133">Transmembrane helix</keyword>
<evidence type="ECO:0000256" key="5">
    <source>
        <dbReference type="ARBA" id="ARBA00023136"/>
    </source>
</evidence>
<evidence type="ECO:0000256" key="7">
    <source>
        <dbReference type="SAM" id="SignalP"/>
    </source>
</evidence>
<keyword evidence="2" id="KW-0812">Transmembrane</keyword>
<evidence type="ECO:0000256" key="2">
    <source>
        <dbReference type="ARBA" id="ARBA00022692"/>
    </source>
</evidence>
<reference evidence="9 10" key="1">
    <citation type="submission" date="2019-06" db="EMBL/GenBank/DDBJ databases">
        <authorList>
            <person name="Palmer J.M."/>
        </authorList>
    </citation>
    <scope>NUCLEOTIDE SEQUENCE [LARGE SCALE GENOMIC DNA]</scope>
    <source>
        <strain evidence="9 10">TWF703</strain>
    </source>
</reference>
<evidence type="ECO:0000259" key="8">
    <source>
        <dbReference type="PROSITE" id="PS51212"/>
    </source>
</evidence>
<keyword evidence="5" id="KW-0472">Membrane</keyword>
<keyword evidence="3 7" id="KW-0732">Signal</keyword>
<dbReference type="InterPro" id="IPR002889">
    <property type="entry name" value="WSC_carb-bd"/>
</dbReference>
<evidence type="ECO:0000256" key="6">
    <source>
        <dbReference type="ARBA" id="ARBA00023180"/>
    </source>
</evidence>
<dbReference type="PROSITE" id="PS51212">
    <property type="entry name" value="WSC"/>
    <property type="match status" value="2"/>
</dbReference>
<feature type="domain" description="WSC" evidence="8">
    <location>
        <begin position="400"/>
        <end position="498"/>
    </location>
</feature>
<dbReference type="EMBL" id="WIQZ01000060">
    <property type="protein sequence ID" value="KAF3129684.1"/>
    <property type="molecule type" value="Genomic_DNA"/>
</dbReference>
<dbReference type="PANTHER" id="PTHR24269">
    <property type="entry name" value="KREMEN PROTEIN"/>
    <property type="match status" value="1"/>
</dbReference>
<proteinExistence type="predicted"/>
<protein>
    <recommendedName>
        <fullName evidence="8">WSC domain-containing protein</fullName>
    </recommendedName>
</protein>
<dbReference type="SMART" id="SM00321">
    <property type="entry name" value="WSC"/>
    <property type="match status" value="2"/>
</dbReference>
<feature type="signal peptide" evidence="7">
    <location>
        <begin position="1"/>
        <end position="23"/>
    </location>
</feature>
<evidence type="ECO:0000256" key="1">
    <source>
        <dbReference type="ARBA" id="ARBA00004167"/>
    </source>
</evidence>
<evidence type="ECO:0000313" key="9">
    <source>
        <dbReference type="EMBL" id="KAF3129684.1"/>
    </source>
</evidence>
<name>A0A7C8K0J3_ORBOL</name>
<evidence type="ECO:0000256" key="4">
    <source>
        <dbReference type="ARBA" id="ARBA00022989"/>
    </source>
</evidence>
<sequence length="499" mass="51888">MHIQNIKSALVALVAFNALAASAVPAQEQELEQRDPYGYGCPTKTVTKWSTKWATKYSTKYGYAVTKTKTVTKTNSKCTKTATKTVTKYATRTATKTATKTITKTNHSTKTAFVISTGLPFNVKNRVITIAAPRITAGGKVTNLQASIITIPGTSLRGLGGNVLDIGATHIVVAGSTVKVGPVITLPEAVITVAGETRVIAGGCLPDYTTTVNSGTVTVTESGATATNTKTVTETNTSVSTELSTVVSTLISTSVSTEVSTSTIISTTVSTSVSISTSVSTSISISVSVVPAEPKFTPGPRIVGCYKDENANMNTDAPPETNNVMTPTLCNDYCFGQVGNSDIVAAGLIGGDTCMCAKQWKNNPHPSDFGGCKKPCTGDPSGSELCGGDGYIQQTVSAPSPRLFGCYKKSGTEDILEVIKNISSVTPENCRAACYIDGYVFSGLTNGNTCSCGNYFKNAPAAYDPANNSQCLAPCSGNNILTCGGSGDSGYTDIYVWTG</sequence>
<keyword evidence="6" id="KW-0325">Glycoprotein</keyword>
<dbReference type="Pfam" id="PF01822">
    <property type="entry name" value="WSC"/>
    <property type="match status" value="2"/>
</dbReference>
<feature type="domain" description="WSC" evidence="8">
    <location>
        <begin position="299"/>
        <end position="398"/>
    </location>
</feature>
<accession>A0A7C8K0J3</accession>
<evidence type="ECO:0000313" key="10">
    <source>
        <dbReference type="Proteomes" id="UP000480548"/>
    </source>
</evidence>
<evidence type="ECO:0000256" key="3">
    <source>
        <dbReference type="ARBA" id="ARBA00022729"/>
    </source>
</evidence>
<dbReference type="GO" id="GO:0005886">
    <property type="term" value="C:plasma membrane"/>
    <property type="evidence" value="ECO:0007669"/>
    <property type="project" value="TreeGrafter"/>
</dbReference>
<organism evidence="9 10">
    <name type="scientific">Orbilia oligospora</name>
    <name type="common">Nematode-trapping fungus</name>
    <name type="synonym">Arthrobotrys oligospora</name>
    <dbReference type="NCBI Taxonomy" id="2813651"/>
    <lineage>
        <taxon>Eukaryota</taxon>
        <taxon>Fungi</taxon>
        <taxon>Dikarya</taxon>
        <taxon>Ascomycota</taxon>
        <taxon>Pezizomycotina</taxon>
        <taxon>Orbiliomycetes</taxon>
        <taxon>Orbiliales</taxon>
        <taxon>Orbiliaceae</taxon>
        <taxon>Orbilia</taxon>
    </lineage>
</organism>
<gene>
    <name evidence="9" type="ORF">TWF703_008792</name>
</gene>
<dbReference type="AlphaFoldDB" id="A0A7C8K0J3"/>
<dbReference type="Proteomes" id="UP000480548">
    <property type="component" value="Unassembled WGS sequence"/>
</dbReference>